<keyword evidence="3" id="KW-0813">Transport</keyword>
<comment type="similarity">
    <text evidence="2">Belongs to the autoinducer-2 exporter (AI-2E) (TC 2.A.86) family.</text>
</comment>
<evidence type="ECO:0000256" key="3">
    <source>
        <dbReference type="ARBA" id="ARBA00022448"/>
    </source>
</evidence>
<protein>
    <submittedName>
        <fullName evidence="9">AI-2E family transporter</fullName>
    </submittedName>
</protein>
<feature type="transmembrane region" description="Helical" evidence="8">
    <location>
        <begin position="7"/>
        <end position="28"/>
    </location>
</feature>
<evidence type="ECO:0000256" key="5">
    <source>
        <dbReference type="ARBA" id="ARBA00022692"/>
    </source>
</evidence>
<dbReference type="PANTHER" id="PTHR21716">
    <property type="entry name" value="TRANSMEMBRANE PROTEIN"/>
    <property type="match status" value="1"/>
</dbReference>
<dbReference type="EMBL" id="JASGBP010000003">
    <property type="protein sequence ID" value="MDI9257129.1"/>
    <property type="molecule type" value="Genomic_DNA"/>
</dbReference>
<keyword evidence="5 8" id="KW-0812">Transmembrane</keyword>
<evidence type="ECO:0000256" key="2">
    <source>
        <dbReference type="ARBA" id="ARBA00009773"/>
    </source>
</evidence>
<feature type="transmembrane region" description="Helical" evidence="8">
    <location>
        <begin position="64"/>
        <end position="90"/>
    </location>
</feature>
<evidence type="ECO:0000256" key="6">
    <source>
        <dbReference type="ARBA" id="ARBA00022989"/>
    </source>
</evidence>
<organism evidence="9 10">
    <name type="scientific">Flavobacterium sedimenticola</name>
    <dbReference type="NCBI Taxonomy" id="3043286"/>
    <lineage>
        <taxon>Bacteria</taxon>
        <taxon>Pseudomonadati</taxon>
        <taxon>Bacteroidota</taxon>
        <taxon>Flavobacteriia</taxon>
        <taxon>Flavobacteriales</taxon>
        <taxon>Flavobacteriaceae</taxon>
        <taxon>Flavobacterium</taxon>
    </lineage>
</organism>
<keyword evidence="6 8" id="KW-1133">Transmembrane helix</keyword>
<evidence type="ECO:0000256" key="8">
    <source>
        <dbReference type="SAM" id="Phobius"/>
    </source>
</evidence>
<reference evidence="9 10" key="1">
    <citation type="submission" date="2023-05" db="EMBL/GenBank/DDBJ databases">
        <title>Flavobacterium sedimenti sp. nov., isolated from the sediment.</title>
        <authorList>
            <person name="Wu N."/>
        </authorList>
    </citation>
    <scope>NUCLEOTIDE SEQUENCE [LARGE SCALE GENOMIC DNA]</scope>
    <source>
        <strain evidence="9 10">YZ-48</strain>
    </source>
</reference>
<feature type="transmembrane region" description="Helical" evidence="8">
    <location>
        <begin position="232"/>
        <end position="261"/>
    </location>
</feature>
<keyword evidence="10" id="KW-1185">Reference proteome</keyword>
<keyword evidence="4" id="KW-1003">Cell membrane</keyword>
<feature type="transmembrane region" description="Helical" evidence="8">
    <location>
        <begin position="146"/>
        <end position="168"/>
    </location>
</feature>
<keyword evidence="7 8" id="KW-0472">Membrane</keyword>
<accession>A0ABT6XPW1</accession>
<proteinExistence type="inferred from homology"/>
<feature type="transmembrane region" description="Helical" evidence="8">
    <location>
        <begin position="311"/>
        <end position="337"/>
    </location>
</feature>
<comment type="caution">
    <text evidence="9">The sequence shown here is derived from an EMBL/GenBank/DDBJ whole genome shotgun (WGS) entry which is preliminary data.</text>
</comment>
<dbReference type="Pfam" id="PF01594">
    <property type="entry name" value="AI-2E_transport"/>
    <property type="match status" value="1"/>
</dbReference>
<gene>
    <name evidence="9" type="ORF">QHT84_06850</name>
</gene>
<dbReference type="InterPro" id="IPR002549">
    <property type="entry name" value="AI-2E-like"/>
</dbReference>
<feature type="transmembrane region" description="Helical" evidence="8">
    <location>
        <begin position="273"/>
        <end position="291"/>
    </location>
</feature>
<feature type="transmembrane region" description="Helical" evidence="8">
    <location>
        <begin position="204"/>
        <end position="226"/>
    </location>
</feature>
<evidence type="ECO:0000256" key="7">
    <source>
        <dbReference type="ARBA" id="ARBA00023136"/>
    </source>
</evidence>
<sequence>MITSRTIAVGIVKAIGILLLFALLLYFLYKIQTVILYLIIALVFTLIANPVVEFLRQKLKFSNTAAVSVTLVFFMLIIVGILLMFVPLIVSQSNNLSLLNTQAIEKNIVELTNQTLTYLKSHNIDAKKLVNTNINLDVFTSFFNSILTTISNIGVGLASVFFITFFFLKDKVMFLVGAKKILPDAHEEQIINSVTKINELLSRYFIGLLLQLLIIFVLYLIVLLIFGIENALIIAFLCAILNIVPYIGPIISTIIAGFLTMMSHLGEDFQTEILPSTIFVLIGFFIVQLIDNNISQPLIFSKSVNSHPLEIFLVILISGFLFGIMGMVIAVPLFTIIKVVGKEFFPENKIIKQFTKNI</sequence>
<feature type="transmembrane region" description="Helical" evidence="8">
    <location>
        <begin position="34"/>
        <end position="52"/>
    </location>
</feature>
<evidence type="ECO:0000313" key="10">
    <source>
        <dbReference type="Proteomes" id="UP001230035"/>
    </source>
</evidence>
<evidence type="ECO:0000256" key="1">
    <source>
        <dbReference type="ARBA" id="ARBA00004651"/>
    </source>
</evidence>
<dbReference type="PANTHER" id="PTHR21716:SF53">
    <property type="entry name" value="PERMEASE PERM-RELATED"/>
    <property type="match status" value="1"/>
</dbReference>
<name>A0ABT6XPW1_9FLAO</name>
<evidence type="ECO:0000313" key="9">
    <source>
        <dbReference type="EMBL" id="MDI9257129.1"/>
    </source>
</evidence>
<comment type="subcellular location">
    <subcellularLocation>
        <location evidence="1">Cell membrane</location>
        <topology evidence="1">Multi-pass membrane protein</topology>
    </subcellularLocation>
</comment>
<evidence type="ECO:0000256" key="4">
    <source>
        <dbReference type="ARBA" id="ARBA00022475"/>
    </source>
</evidence>
<dbReference type="RefSeq" id="WP_283238812.1">
    <property type="nucleotide sequence ID" value="NZ_JASGBP010000003.1"/>
</dbReference>
<dbReference type="Proteomes" id="UP001230035">
    <property type="component" value="Unassembled WGS sequence"/>
</dbReference>